<name>A0A6A5ZX35_9PLEO</name>
<organism evidence="2 3">
    <name type="scientific">Lophiotrema nucula</name>
    <dbReference type="NCBI Taxonomy" id="690887"/>
    <lineage>
        <taxon>Eukaryota</taxon>
        <taxon>Fungi</taxon>
        <taxon>Dikarya</taxon>
        <taxon>Ascomycota</taxon>
        <taxon>Pezizomycotina</taxon>
        <taxon>Dothideomycetes</taxon>
        <taxon>Pleosporomycetidae</taxon>
        <taxon>Pleosporales</taxon>
        <taxon>Lophiotremataceae</taxon>
        <taxon>Lophiotrema</taxon>
    </lineage>
</organism>
<feature type="region of interest" description="Disordered" evidence="1">
    <location>
        <begin position="1"/>
        <end position="313"/>
    </location>
</feature>
<feature type="region of interest" description="Disordered" evidence="1">
    <location>
        <begin position="434"/>
        <end position="466"/>
    </location>
</feature>
<evidence type="ECO:0000256" key="1">
    <source>
        <dbReference type="SAM" id="MobiDB-lite"/>
    </source>
</evidence>
<evidence type="ECO:0000313" key="2">
    <source>
        <dbReference type="EMBL" id="KAF2122948.1"/>
    </source>
</evidence>
<keyword evidence="3" id="KW-1185">Reference proteome</keyword>
<proteinExistence type="predicted"/>
<feature type="compositionally biased region" description="Pro residues" evidence="1">
    <location>
        <begin position="191"/>
        <end position="200"/>
    </location>
</feature>
<accession>A0A6A5ZX35</accession>
<feature type="compositionally biased region" description="Basic and acidic residues" evidence="1">
    <location>
        <begin position="434"/>
        <end position="447"/>
    </location>
</feature>
<reference evidence="2" key="1">
    <citation type="journal article" date="2020" name="Stud. Mycol.">
        <title>101 Dothideomycetes genomes: a test case for predicting lifestyles and emergence of pathogens.</title>
        <authorList>
            <person name="Haridas S."/>
            <person name="Albert R."/>
            <person name="Binder M."/>
            <person name="Bloem J."/>
            <person name="Labutti K."/>
            <person name="Salamov A."/>
            <person name="Andreopoulos B."/>
            <person name="Baker S."/>
            <person name="Barry K."/>
            <person name="Bills G."/>
            <person name="Bluhm B."/>
            <person name="Cannon C."/>
            <person name="Castanera R."/>
            <person name="Culley D."/>
            <person name="Daum C."/>
            <person name="Ezra D."/>
            <person name="Gonzalez J."/>
            <person name="Henrissat B."/>
            <person name="Kuo A."/>
            <person name="Liang C."/>
            <person name="Lipzen A."/>
            <person name="Lutzoni F."/>
            <person name="Magnuson J."/>
            <person name="Mondo S."/>
            <person name="Nolan M."/>
            <person name="Ohm R."/>
            <person name="Pangilinan J."/>
            <person name="Park H.-J."/>
            <person name="Ramirez L."/>
            <person name="Alfaro M."/>
            <person name="Sun H."/>
            <person name="Tritt A."/>
            <person name="Yoshinaga Y."/>
            <person name="Zwiers L.-H."/>
            <person name="Turgeon B."/>
            <person name="Goodwin S."/>
            <person name="Spatafora J."/>
            <person name="Crous P."/>
            <person name="Grigoriev I."/>
        </authorList>
    </citation>
    <scope>NUCLEOTIDE SEQUENCE</scope>
    <source>
        <strain evidence="2">CBS 627.86</strain>
    </source>
</reference>
<gene>
    <name evidence="2" type="ORF">BDV96DRAFT_481385</name>
</gene>
<feature type="compositionally biased region" description="Low complexity" evidence="1">
    <location>
        <begin position="81"/>
        <end position="94"/>
    </location>
</feature>
<dbReference type="OrthoDB" id="2162994at2759"/>
<dbReference type="EMBL" id="ML977310">
    <property type="protein sequence ID" value="KAF2122948.1"/>
    <property type="molecule type" value="Genomic_DNA"/>
</dbReference>
<dbReference type="Proteomes" id="UP000799770">
    <property type="component" value="Unassembled WGS sequence"/>
</dbReference>
<feature type="compositionally biased region" description="Basic and acidic residues" evidence="1">
    <location>
        <begin position="158"/>
        <end position="169"/>
    </location>
</feature>
<feature type="compositionally biased region" description="Pro residues" evidence="1">
    <location>
        <begin position="133"/>
        <end position="148"/>
    </location>
</feature>
<sequence length="525" mass="57116">METLDAPRQRSVIALSRDPSCDVPDRGRCSLPSINHLADDSRIKREPEMEHRKYSVPAISPSHPFPPPHSYSNHQSSNATSSVPGSLSGLLSPPESRRMSGDRDEKDQRPARQSLPSIHEALGGSEQSLSYTAPPPSAPVTAPPPFLPPSSAASPSEARTRAFPTDHHTGQGPPNPFAHPRSPFLGTASAAPPPPPPPAQADPSRHSFSSTPHHNKLPTLHPLRTTQSPPPADSARRYSAYPGQPASAYESTSAPQSAGSMNNHHSYGYSQYPSNYPLSAPTPSGPSNVYPSPSAATYSAPPRYPPTTWRPDNAEISRLEEKKLGRSSLAPYGESVKRHLESFDLEASLNEMTEGAGQIADFSKRYRNMAYAQQRMGHTPNSMPKLDEVDDMLRQSEKIAMSLQRMRDVVFNNQQASFIEPQRDQSHYRAVNGYDHDEPSPYPDEMKGGNGFPGPDPKKGQRRGVSSRLPCWKLPISNNNSALLPLVDVTAAIEQKPQNGEEALMGPGRCVMPAGCVSNLSHRIC</sequence>
<protein>
    <recommendedName>
        <fullName evidence="4">GATA-type domain-containing protein</fullName>
    </recommendedName>
</protein>
<dbReference type="AlphaFoldDB" id="A0A6A5ZX35"/>
<feature type="compositionally biased region" description="Basic and acidic residues" evidence="1">
    <location>
        <begin position="95"/>
        <end position="110"/>
    </location>
</feature>
<evidence type="ECO:0008006" key="4">
    <source>
        <dbReference type="Google" id="ProtNLM"/>
    </source>
</evidence>
<feature type="compositionally biased region" description="Polar residues" evidence="1">
    <location>
        <begin position="249"/>
        <end position="289"/>
    </location>
</feature>
<evidence type="ECO:0000313" key="3">
    <source>
        <dbReference type="Proteomes" id="UP000799770"/>
    </source>
</evidence>
<feature type="compositionally biased region" description="Basic and acidic residues" evidence="1">
    <location>
        <begin position="37"/>
        <end position="53"/>
    </location>
</feature>
<feature type="compositionally biased region" description="Basic and acidic residues" evidence="1">
    <location>
        <begin position="19"/>
        <end position="28"/>
    </location>
</feature>
<feature type="compositionally biased region" description="Low complexity" evidence="1">
    <location>
        <begin position="290"/>
        <end position="301"/>
    </location>
</feature>